<dbReference type="RefSeq" id="WP_369272280.1">
    <property type="nucleotide sequence ID" value="NZ_CP163432.1"/>
</dbReference>
<dbReference type="InterPro" id="IPR047676">
    <property type="entry name" value="FxLYD_dom"/>
</dbReference>
<evidence type="ECO:0000313" key="3">
    <source>
        <dbReference type="EMBL" id="XDQ12091.1"/>
    </source>
</evidence>
<feature type="chain" id="PRO_5044272538" evidence="2">
    <location>
        <begin position="22"/>
        <end position="153"/>
    </location>
</feature>
<evidence type="ECO:0000256" key="2">
    <source>
        <dbReference type="SAM" id="SignalP"/>
    </source>
</evidence>
<evidence type="ECO:0000256" key="1">
    <source>
        <dbReference type="SAM" id="MobiDB-lite"/>
    </source>
</evidence>
<gene>
    <name evidence="3" type="ORF">AB5J55_21790</name>
</gene>
<protein>
    <submittedName>
        <fullName evidence="3">FxLYD domain-containing protein</fullName>
    </submittedName>
</protein>
<name>A0AB39N0S7_9ACTN</name>
<dbReference type="NCBIfam" id="NF038353">
    <property type="entry name" value="FxLYD_dom"/>
    <property type="match status" value="1"/>
</dbReference>
<feature type="region of interest" description="Disordered" evidence="1">
    <location>
        <begin position="71"/>
        <end position="91"/>
    </location>
</feature>
<feature type="compositionally biased region" description="Polar residues" evidence="1">
    <location>
        <begin position="76"/>
        <end position="91"/>
    </location>
</feature>
<reference evidence="3" key="1">
    <citation type="submission" date="2024-07" db="EMBL/GenBank/DDBJ databases">
        <authorList>
            <person name="Yu S.T."/>
        </authorList>
    </citation>
    <scope>NUCLEOTIDE SEQUENCE</scope>
    <source>
        <strain evidence="3">R11</strain>
    </source>
</reference>
<dbReference type="PROSITE" id="PS51257">
    <property type="entry name" value="PROKAR_LIPOPROTEIN"/>
    <property type="match status" value="1"/>
</dbReference>
<feature type="signal peptide" evidence="2">
    <location>
        <begin position="1"/>
        <end position="21"/>
    </location>
</feature>
<keyword evidence="2" id="KW-0732">Signal</keyword>
<dbReference type="AlphaFoldDB" id="A0AB39N0S7"/>
<organism evidence="3">
    <name type="scientific">Streptomyces sp. R11</name>
    <dbReference type="NCBI Taxonomy" id="3238625"/>
    <lineage>
        <taxon>Bacteria</taxon>
        <taxon>Bacillati</taxon>
        <taxon>Actinomycetota</taxon>
        <taxon>Actinomycetes</taxon>
        <taxon>Kitasatosporales</taxon>
        <taxon>Streptomycetaceae</taxon>
        <taxon>Streptomyces</taxon>
    </lineage>
</organism>
<dbReference type="EMBL" id="CP163432">
    <property type="protein sequence ID" value="XDQ12091.1"/>
    <property type="molecule type" value="Genomic_DNA"/>
</dbReference>
<proteinExistence type="predicted"/>
<sequence length="153" mass="15476">MPGHRARWTTTAILTTTAAVAAALTLTSCSDDDTPSSVASRAASAFASATAEAGQQLDDIKGGVDAKGAVRLGDPTTASDGRTTVEVTAENTTDSTKSFGVQINFRDEGGNLLDANVVTVSDVAAGKTGKGTARSTRDLGGGVRAEVARAVRY</sequence>
<accession>A0AB39N0S7</accession>